<feature type="region of interest" description="Disordered" evidence="1">
    <location>
        <begin position="103"/>
        <end position="126"/>
    </location>
</feature>
<evidence type="ECO:0000313" key="3">
    <source>
        <dbReference type="EMBL" id="MBW61115.1"/>
    </source>
</evidence>
<dbReference type="EMBL" id="GGFJ01011974">
    <property type="protein sequence ID" value="MBW61115.1"/>
    <property type="molecule type" value="Transcribed_RNA"/>
</dbReference>
<evidence type="ECO:0000256" key="1">
    <source>
        <dbReference type="SAM" id="MobiDB-lite"/>
    </source>
</evidence>
<name>A0A2M4C7A1_9DIPT</name>
<organism evidence="3">
    <name type="scientific">Anopheles marajoara</name>
    <dbReference type="NCBI Taxonomy" id="58244"/>
    <lineage>
        <taxon>Eukaryota</taxon>
        <taxon>Metazoa</taxon>
        <taxon>Ecdysozoa</taxon>
        <taxon>Arthropoda</taxon>
        <taxon>Hexapoda</taxon>
        <taxon>Insecta</taxon>
        <taxon>Pterygota</taxon>
        <taxon>Neoptera</taxon>
        <taxon>Endopterygota</taxon>
        <taxon>Diptera</taxon>
        <taxon>Nematocera</taxon>
        <taxon>Culicoidea</taxon>
        <taxon>Culicidae</taxon>
        <taxon>Anophelinae</taxon>
        <taxon>Anopheles</taxon>
    </lineage>
</organism>
<accession>A0A2M4C7A1</accession>
<keyword evidence="2" id="KW-0732">Signal</keyword>
<sequence>MVVVSHLLACGFFFRSALSLIIAGRHKGATEIVVGDEDGPAESVRARSRLVCGSQPPPPPHNRRRDVRDVDDDAMTRKRRSITCVVRSCPRAGETRRVSLCDRSTPKRCHRQTAEPFGRGSLSAAK</sequence>
<dbReference type="AlphaFoldDB" id="A0A2M4C7A1"/>
<evidence type="ECO:0000256" key="2">
    <source>
        <dbReference type="SAM" id="SignalP"/>
    </source>
</evidence>
<proteinExistence type="predicted"/>
<reference evidence="3" key="1">
    <citation type="submission" date="2018-01" db="EMBL/GenBank/DDBJ databases">
        <title>An insight into the sialome of Amazonian anophelines.</title>
        <authorList>
            <person name="Ribeiro J.M."/>
            <person name="Scarpassa V."/>
            <person name="Calvo E."/>
        </authorList>
    </citation>
    <scope>NUCLEOTIDE SEQUENCE</scope>
    <source>
        <tissue evidence="3">Salivary glands</tissue>
    </source>
</reference>
<feature type="region of interest" description="Disordered" evidence="1">
    <location>
        <begin position="50"/>
        <end position="74"/>
    </location>
</feature>
<protein>
    <submittedName>
        <fullName evidence="3">Putative secreted protein</fullName>
    </submittedName>
</protein>
<feature type="chain" id="PRO_5014824483" evidence="2">
    <location>
        <begin position="20"/>
        <end position="126"/>
    </location>
</feature>
<feature type="signal peptide" evidence="2">
    <location>
        <begin position="1"/>
        <end position="19"/>
    </location>
</feature>